<comment type="caution">
    <text evidence="1">The sequence shown here is derived from an EMBL/GenBank/DDBJ whole genome shotgun (WGS) entry which is preliminary data.</text>
</comment>
<organism evidence="1 2">
    <name type="scientific">Myxacorys almedinensis A</name>
    <dbReference type="NCBI Taxonomy" id="2690445"/>
    <lineage>
        <taxon>Bacteria</taxon>
        <taxon>Bacillati</taxon>
        <taxon>Cyanobacteriota</taxon>
        <taxon>Cyanophyceae</taxon>
        <taxon>Leptolyngbyales</taxon>
        <taxon>Leptolyngbyaceae</taxon>
        <taxon>Myxacorys</taxon>
        <taxon>Myxacorys almedinensis</taxon>
    </lineage>
</organism>
<evidence type="ECO:0000313" key="2">
    <source>
        <dbReference type="Proteomes" id="UP000646053"/>
    </source>
</evidence>
<dbReference type="PANTHER" id="PTHR46191">
    <property type="match status" value="1"/>
</dbReference>
<dbReference type="EMBL" id="WVIE01000006">
    <property type="protein sequence ID" value="NDJ16952.1"/>
    <property type="molecule type" value="Genomic_DNA"/>
</dbReference>
<dbReference type="Pfam" id="PF00702">
    <property type="entry name" value="Hydrolase"/>
    <property type="match status" value="1"/>
</dbReference>
<keyword evidence="1" id="KW-0378">Hydrolase</keyword>
<dbReference type="Gene3D" id="3.40.50.1000">
    <property type="entry name" value="HAD superfamily/HAD-like"/>
    <property type="match status" value="1"/>
</dbReference>
<accession>A0A8J8CM74</accession>
<dbReference type="InterPro" id="IPR011949">
    <property type="entry name" value="HAD-SF_hydro_IA_REG-2-like"/>
</dbReference>
<protein>
    <submittedName>
        <fullName evidence="1">HAD-IA family hydrolase</fullName>
    </submittedName>
</protein>
<dbReference type="GO" id="GO:0016787">
    <property type="term" value="F:hydrolase activity"/>
    <property type="evidence" value="ECO:0007669"/>
    <property type="project" value="UniProtKB-KW"/>
</dbReference>
<dbReference type="SFLD" id="SFLDS00003">
    <property type="entry name" value="Haloacid_Dehalogenase"/>
    <property type="match status" value="1"/>
</dbReference>
<dbReference type="NCBIfam" id="TIGR02252">
    <property type="entry name" value="DREG-2"/>
    <property type="match status" value="1"/>
</dbReference>
<dbReference type="RefSeq" id="WP_162422475.1">
    <property type="nucleotide sequence ID" value="NZ_WVIE01000006.1"/>
</dbReference>
<name>A0A8J8CM74_9CYAN</name>
<dbReference type="InterPro" id="IPR051828">
    <property type="entry name" value="HAD-like_hydrolase_domain"/>
</dbReference>
<dbReference type="PANTHER" id="PTHR46191:SF2">
    <property type="entry name" value="HALOACID DEHALOGENASE-LIKE HYDROLASE DOMAIN-CONTAINING PROTEIN 3"/>
    <property type="match status" value="1"/>
</dbReference>
<keyword evidence="2" id="KW-1185">Reference proteome</keyword>
<dbReference type="SUPFAM" id="SSF56784">
    <property type="entry name" value="HAD-like"/>
    <property type="match status" value="1"/>
</dbReference>
<dbReference type="InterPro" id="IPR036412">
    <property type="entry name" value="HAD-like_sf"/>
</dbReference>
<dbReference type="Proteomes" id="UP000646053">
    <property type="component" value="Unassembled WGS sequence"/>
</dbReference>
<dbReference type="SFLD" id="SFLDG01129">
    <property type="entry name" value="C1.5:_HAD__Beta-PGM__Phosphata"/>
    <property type="match status" value="1"/>
</dbReference>
<dbReference type="InterPro" id="IPR044924">
    <property type="entry name" value="HAD-SF_hydro_IA_REG-2-like_cap"/>
</dbReference>
<dbReference type="CDD" id="cd16415">
    <property type="entry name" value="HAD_dREG-2_like"/>
    <property type="match status" value="1"/>
</dbReference>
<dbReference type="InterPro" id="IPR023214">
    <property type="entry name" value="HAD_sf"/>
</dbReference>
<proteinExistence type="predicted"/>
<dbReference type="InterPro" id="IPR006439">
    <property type="entry name" value="HAD-SF_hydro_IA"/>
</dbReference>
<evidence type="ECO:0000313" key="1">
    <source>
        <dbReference type="EMBL" id="NDJ16952.1"/>
    </source>
</evidence>
<reference evidence="1" key="1">
    <citation type="submission" date="2019-12" db="EMBL/GenBank/DDBJ databases">
        <title>High-Quality draft genome sequences of three cyanobacteria isolated from the limestone walls of the Old Cathedral of Coimbra.</title>
        <authorList>
            <person name="Tiago I."/>
            <person name="Soares F."/>
            <person name="Portugal A."/>
        </authorList>
    </citation>
    <scope>NUCLEOTIDE SEQUENCE</scope>
    <source>
        <strain evidence="1">A</strain>
    </source>
</reference>
<gene>
    <name evidence="1" type="ORF">GS601_06565</name>
</gene>
<dbReference type="NCBIfam" id="TIGR01549">
    <property type="entry name" value="HAD-SF-IA-v1"/>
    <property type="match status" value="1"/>
</dbReference>
<dbReference type="Gene3D" id="1.10.150.720">
    <property type="entry name" value="Haloacid dehalogenase-like hydrolase"/>
    <property type="match status" value="1"/>
</dbReference>
<dbReference type="AlphaFoldDB" id="A0A8J8CM74"/>
<sequence>MKHPQVIFFDAVGTLFGVRGSVGEVYGHLAQKHGVQVDPQRLNQMFYQQFKASSPCMFPQAQPDDIPQLEYRWWSAIAAQTFQQAGVFEQFQDFSAFFSEVYSHFATADPWIVYQDVVPTLKRLKTLGIPLGIISNFDSRIYLVLNALKLSGYFSSITISTEVGAAKPDPRIFQVALEKHDCAAEMAWHVGDSNKEDYEAASLVGLRGVLLDRDSK</sequence>